<dbReference type="EMBL" id="JAGGMV010000001">
    <property type="protein sequence ID" value="MBP2201091.1"/>
    <property type="molecule type" value="Genomic_DNA"/>
</dbReference>
<dbReference type="Pfam" id="PF02654">
    <property type="entry name" value="CobS"/>
    <property type="match status" value="1"/>
</dbReference>
<comment type="catalytic activity">
    <reaction evidence="18 19">
        <text>alpha-ribazole 5'-phosphate + adenosylcob(III)inamide-GDP = adenosylcob(III)alamin 5'-phosphate + GMP + H(+)</text>
        <dbReference type="Rhea" id="RHEA:23560"/>
        <dbReference type="ChEBI" id="CHEBI:15378"/>
        <dbReference type="ChEBI" id="CHEBI:57918"/>
        <dbReference type="ChEBI" id="CHEBI:58115"/>
        <dbReference type="ChEBI" id="CHEBI:60487"/>
        <dbReference type="ChEBI" id="CHEBI:60493"/>
        <dbReference type="EC" id="2.7.8.26"/>
    </reaction>
</comment>
<evidence type="ECO:0000256" key="6">
    <source>
        <dbReference type="ARBA" id="ARBA00015850"/>
    </source>
</evidence>
<dbReference type="InterPro" id="IPR003805">
    <property type="entry name" value="CobS"/>
</dbReference>
<evidence type="ECO:0000256" key="14">
    <source>
        <dbReference type="ARBA" id="ARBA00025228"/>
    </source>
</evidence>
<feature type="transmembrane region" description="Helical" evidence="19">
    <location>
        <begin position="30"/>
        <end position="51"/>
    </location>
</feature>
<comment type="caution">
    <text evidence="20">The sequence shown here is derived from an EMBL/GenBank/DDBJ whole genome shotgun (WGS) entry which is preliminary data.</text>
</comment>
<organism evidence="20 21">
    <name type="scientific">Methanococcus voltae</name>
    <dbReference type="NCBI Taxonomy" id="2188"/>
    <lineage>
        <taxon>Archaea</taxon>
        <taxon>Methanobacteriati</taxon>
        <taxon>Methanobacteriota</taxon>
        <taxon>Methanomada group</taxon>
        <taxon>Methanococci</taxon>
        <taxon>Methanococcales</taxon>
        <taxon>Methanococcaceae</taxon>
        <taxon>Methanococcus</taxon>
    </lineage>
</organism>
<dbReference type="Proteomes" id="UP000740329">
    <property type="component" value="Unassembled WGS sequence"/>
</dbReference>
<evidence type="ECO:0000256" key="19">
    <source>
        <dbReference type="HAMAP-Rule" id="MF_00719"/>
    </source>
</evidence>
<evidence type="ECO:0000256" key="18">
    <source>
        <dbReference type="ARBA" id="ARBA00049504"/>
    </source>
</evidence>
<comment type="similarity">
    <text evidence="4 19">Belongs to the CobS family.</text>
</comment>
<evidence type="ECO:0000256" key="10">
    <source>
        <dbReference type="ARBA" id="ARBA00022692"/>
    </source>
</evidence>
<reference evidence="20" key="1">
    <citation type="submission" date="2021-03" db="EMBL/GenBank/DDBJ databases">
        <title>Genomic Encyclopedia of Type Strains, Phase IV (KMG-V): Genome sequencing to study the core and pangenomes of soil and plant-associated prokaryotes.</title>
        <authorList>
            <person name="Whitman W."/>
        </authorList>
    </citation>
    <scope>NUCLEOTIDE SEQUENCE</scope>
    <source>
        <strain evidence="20">C4</strain>
    </source>
</reference>
<keyword evidence="10 19" id="KW-0812">Transmembrane</keyword>
<dbReference type="UniPathway" id="UPA00148">
    <property type="reaction ID" value="UER00238"/>
</dbReference>
<evidence type="ECO:0000256" key="4">
    <source>
        <dbReference type="ARBA" id="ARBA00010561"/>
    </source>
</evidence>
<gene>
    <name evidence="19" type="primary">cobS</name>
    <name evidence="20" type="ORF">J3E07_000489</name>
</gene>
<dbReference type="HAMAP" id="MF_00719">
    <property type="entry name" value="CobS"/>
    <property type="match status" value="1"/>
</dbReference>
<comment type="pathway">
    <text evidence="3 19">Cofactor biosynthesis; adenosylcobalamin biosynthesis; adenosylcobalamin from cob(II)yrinate a,c-diamide: step 7/7.</text>
</comment>
<feature type="transmembrane region" description="Helical" evidence="19">
    <location>
        <begin position="176"/>
        <end position="194"/>
    </location>
</feature>
<comment type="cofactor">
    <cofactor evidence="1 19">
        <name>Mg(2+)</name>
        <dbReference type="ChEBI" id="CHEBI:18420"/>
    </cofactor>
</comment>
<keyword evidence="7 19" id="KW-1003">Cell membrane</keyword>
<keyword evidence="8 19" id="KW-0169">Cobalamin biosynthesis</keyword>
<evidence type="ECO:0000256" key="1">
    <source>
        <dbReference type="ARBA" id="ARBA00001946"/>
    </source>
</evidence>
<keyword evidence="11 19" id="KW-0460">Magnesium</keyword>
<comment type="catalytic activity">
    <reaction evidence="17 19">
        <text>alpha-ribazole + adenosylcob(III)inamide-GDP = adenosylcob(III)alamin + GMP + H(+)</text>
        <dbReference type="Rhea" id="RHEA:16049"/>
        <dbReference type="ChEBI" id="CHEBI:10329"/>
        <dbReference type="ChEBI" id="CHEBI:15378"/>
        <dbReference type="ChEBI" id="CHEBI:18408"/>
        <dbReference type="ChEBI" id="CHEBI:58115"/>
        <dbReference type="ChEBI" id="CHEBI:60487"/>
        <dbReference type="EC" id="2.7.8.26"/>
    </reaction>
</comment>
<keyword evidence="9 19" id="KW-0808">Transferase</keyword>
<evidence type="ECO:0000256" key="9">
    <source>
        <dbReference type="ARBA" id="ARBA00022679"/>
    </source>
</evidence>
<evidence type="ECO:0000256" key="13">
    <source>
        <dbReference type="ARBA" id="ARBA00023136"/>
    </source>
</evidence>
<evidence type="ECO:0000256" key="17">
    <source>
        <dbReference type="ARBA" id="ARBA00048623"/>
    </source>
</evidence>
<keyword evidence="13 19" id="KW-0472">Membrane</keyword>
<feature type="transmembrane region" description="Helical" evidence="19">
    <location>
        <begin position="57"/>
        <end position="74"/>
    </location>
</feature>
<feature type="transmembrane region" description="Helical" evidence="19">
    <location>
        <begin position="142"/>
        <end position="164"/>
    </location>
</feature>
<comment type="function">
    <text evidence="14 19">Joins adenosylcobinamide-GDP and alpha-ribazole to generate adenosylcobalamin (Ado-cobalamin). Also synthesizes adenosylcobalamin 5'-phosphate from adenosylcobinamide-GDP and alpha-ribazole 5'-phosphate.</text>
</comment>
<dbReference type="GO" id="GO:0005886">
    <property type="term" value="C:plasma membrane"/>
    <property type="evidence" value="ECO:0007669"/>
    <property type="project" value="UniProtKB-SubCell"/>
</dbReference>
<dbReference type="AlphaFoldDB" id="A0A8J7UU95"/>
<dbReference type="RefSeq" id="WP_209590557.1">
    <property type="nucleotide sequence ID" value="NZ_JAGGMV010000001.1"/>
</dbReference>
<evidence type="ECO:0000256" key="8">
    <source>
        <dbReference type="ARBA" id="ARBA00022573"/>
    </source>
</evidence>
<evidence type="ECO:0000256" key="2">
    <source>
        <dbReference type="ARBA" id="ARBA00004651"/>
    </source>
</evidence>
<dbReference type="NCBIfam" id="TIGR00317">
    <property type="entry name" value="cobS"/>
    <property type="match status" value="1"/>
</dbReference>
<dbReference type="EC" id="2.7.8.26" evidence="5 19"/>
<evidence type="ECO:0000256" key="16">
    <source>
        <dbReference type="ARBA" id="ARBA00032853"/>
    </source>
</evidence>
<evidence type="ECO:0000256" key="7">
    <source>
        <dbReference type="ARBA" id="ARBA00022475"/>
    </source>
</evidence>
<keyword evidence="12 19" id="KW-1133">Transmembrane helix</keyword>
<feature type="transmembrane region" description="Helical" evidence="19">
    <location>
        <begin position="106"/>
        <end position="130"/>
    </location>
</feature>
<evidence type="ECO:0000256" key="5">
    <source>
        <dbReference type="ARBA" id="ARBA00013200"/>
    </source>
</evidence>
<comment type="subcellular location">
    <subcellularLocation>
        <location evidence="2 19">Cell membrane</location>
        <topology evidence="2 19">Multi-pass membrane protein</topology>
    </subcellularLocation>
</comment>
<sequence length="260" mass="28383">MLQEIKALIAFMTKIPVANVTCGFEDMAKYFWFMPLIGTLIGLFGALIAYGLYSIEFSAPLLVGSIVLCTLLYMQGFHHVDGLGDYGDAWMVMGNKRKKLEVMKDVNIGIGGIMFLLFIEFASVFALAHLYGSVSIFEFMKYIILVETCSRLVLLACATCGIPATEGTGRYLVKKSNEMFLLIGILTPLLIGYLLGVFKIAIMLATISAFFGMYFAWKSNKTLGCVTGDILGASAEMGRALLLVLIIALAPAVKYGILNI</sequence>
<evidence type="ECO:0000256" key="12">
    <source>
        <dbReference type="ARBA" id="ARBA00022989"/>
    </source>
</evidence>
<evidence type="ECO:0000313" key="20">
    <source>
        <dbReference type="EMBL" id="MBP2201091.1"/>
    </source>
</evidence>
<evidence type="ECO:0000313" key="21">
    <source>
        <dbReference type="Proteomes" id="UP000740329"/>
    </source>
</evidence>
<dbReference type="GO" id="GO:0051073">
    <property type="term" value="F:adenosylcobinamide-GDP ribazoletransferase activity"/>
    <property type="evidence" value="ECO:0007669"/>
    <property type="project" value="UniProtKB-UniRule"/>
</dbReference>
<proteinExistence type="inferred from homology"/>
<feature type="transmembrane region" description="Helical" evidence="19">
    <location>
        <begin position="200"/>
        <end position="217"/>
    </location>
</feature>
<dbReference type="PANTHER" id="PTHR34148:SF1">
    <property type="entry name" value="ADENOSYLCOBINAMIDE-GDP RIBAZOLETRANSFERASE"/>
    <property type="match status" value="1"/>
</dbReference>
<dbReference type="GO" id="GO:0008818">
    <property type="term" value="F:cobalamin 5'-phosphate synthase activity"/>
    <property type="evidence" value="ECO:0007669"/>
    <property type="project" value="UniProtKB-UniRule"/>
</dbReference>
<dbReference type="GO" id="GO:0009236">
    <property type="term" value="P:cobalamin biosynthetic process"/>
    <property type="evidence" value="ECO:0007669"/>
    <property type="project" value="UniProtKB-UniRule"/>
</dbReference>
<dbReference type="PANTHER" id="PTHR34148">
    <property type="entry name" value="ADENOSYLCOBINAMIDE-GDP RIBAZOLETRANSFERASE"/>
    <property type="match status" value="1"/>
</dbReference>
<accession>A0A8J7UU95</accession>
<evidence type="ECO:0000256" key="11">
    <source>
        <dbReference type="ARBA" id="ARBA00022842"/>
    </source>
</evidence>
<protein>
    <recommendedName>
        <fullName evidence="6 19">Adenosylcobinamide-GDP ribazoletransferase</fullName>
        <ecNumber evidence="5 19">2.7.8.26</ecNumber>
    </recommendedName>
    <alternativeName>
        <fullName evidence="16 19">Cobalamin synthase</fullName>
    </alternativeName>
    <alternativeName>
        <fullName evidence="15 19">Cobalamin-5'-phosphate synthase</fullName>
    </alternativeName>
</protein>
<feature type="transmembrane region" description="Helical" evidence="19">
    <location>
        <begin position="238"/>
        <end position="257"/>
    </location>
</feature>
<evidence type="ECO:0000256" key="15">
    <source>
        <dbReference type="ARBA" id="ARBA00032605"/>
    </source>
</evidence>
<name>A0A8J7UU95_METVO</name>
<evidence type="ECO:0000256" key="3">
    <source>
        <dbReference type="ARBA" id="ARBA00004663"/>
    </source>
</evidence>